<evidence type="ECO:0000256" key="1">
    <source>
        <dbReference type="SAM" id="MobiDB-lite"/>
    </source>
</evidence>
<organism evidence="2 3">
    <name type="scientific">Portunus trituberculatus</name>
    <name type="common">Swimming crab</name>
    <name type="synonym">Neptunus trituberculatus</name>
    <dbReference type="NCBI Taxonomy" id="210409"/>
    <lineage>
        <taxon>Eukaryota</taxon>
        <taxon>Metazoa</taxon>
        <taxon>Ecdysozoa</taxon>
        <taxon>Arthropoda</taxon>
        <taxon>Crustacea</taxon>
        <taxon>Multicrustacea</taxon>
        <taxon>Malacostraca</taxon>
        <taxon>Eumalacostraca</taxon>
        <taxon>Eucarida</taxon>
        <taxon>Decapoda</taxon>
        <taxon>Pleocyemata</taxon>
        <taxon>Brachyura</taxon>
        <taxon>Eubrachyura</taxon>
        <taxon>Portunoidea</taxon>
        <taxon>Portunidae</taxon>
        <taxon>Portuninae</taxon>
        <taxon>Portunus</taxon>
    </lineage>
</organism>
<comment type="caution">
    <text evidence="2">The sequence shown here is derived from an EMBL/GenBank/DDBJ whole genome shotgun (WGS) entry which is preliminary data.</text>
</comment>
<accession>A0A5B7GPA6</accession>
<evidence type="ECO:0000313" key="2">
    <source>
        <dbReference type="EMBL" id="MPC59403.1"/>
    </source>
</evidence>
<dbReference type="Proteomes" id="UP000324222">
    <property type="component" value="Unassembled WGS sequence"/>
</dbReference>
<keyword evidence="3" id="KW-1185">Reference proteome</keyword>
<gene>
    <name evidence="2" type="ORF">E2C01_053422</name>
</gene>
<proteinExistence type="predicted"/>
<name>A0A5B7GPA6_PORTR</name>
<feature type="region of interest" description="Disordered" evidence="1">
    <location>
        <begin position="41"/>
        <end position="61"/>
    </location>
</feature>
<dbReference type="EMBL" id="VSRR010016533">
    <property type="protein sequence ID" value="MPC59403.1"/>
    <property type="molecule type" value="Genomic_DNA"/>
</dbReference>
<sequence length="118" mass="12732">MIEKRPNTSRILGDSLGLRHHRLGPEGANSIEKLHRPANCNALTAGQPSVPPPSRARPAPPSPAWCVASVAELHTGGMCRSAGRCVADFLTRQSFDDEIAFQGCVGRLALHRFLIRSP</sequence>
<evidence type="ECO:0000313" key="3">
    <source>
        <dbReference type="Proteomes" id="UP000324222"/>
    </source>
</evidence>
<protein>
    <submittedName>
        <fullName evidence="2">Uncharacterized protein</fullName>
    </submittedName>
</protein>
<reference evidence="2 3" key="1">
    <citation type="submission" date="2019-05" db="EMBL/GenBank/DDBJ databases">
        <title>Another draft genome of Portunus trituberculatus and its Hox gene families provides insights of decapod evolution.</title>
        <authorList>
            <person name="Jeong J.-H."/>
            <person name="Song I."/>
            <person name="Kim S."/>
            <person name="Choi T."/>
            <person name="Kim D."/>
            <person name="Ryu S."/>
            <person name="Kim W."/>
        </authorList>
    </citation>
    <scope>NUCLEOTIDE SEQUENCE [LARGE SCALE GENOMIC DNA]</scope>
    <source>
        <tissue evidence="2">Muscle</tissue>
    </source>
</reference>
<feature type="compositionally biased region" description="Pro residues" evidence="1">
    <location>
        <begin position="49"/>
        <end position="61"/>
    </location>
</feature>
<dbReference type="AlphaFoldDB" id="A0A5B7GPA6"/>